<protein>
    <recommendedName>
        <fullName evidence="3">MULE transposase domain-containing protein</fullName>
    </recommendedName>
</protein>
<dbReference type="EMBL" id="CM000139">
    <property type="protein sequence ID" value="EEE56855.1"/>
    <property type="molecule type" value="Genomic_DNA"/>
</dbReference>
<reference evidence="2" key="2">
    <citation type="submission" date="2008-12" db="EMBL/GenBank/DDBJ databases">
        <title>Improved gene annotation of the rice (Oryza sativa) genomes.</title>
        <authorList>
            <person name="Wang J."/>
            <person name="Li R."/>
            <person name="Fan W."/>
            <person name="Huang Q."/>
            <person name="Zhang J."/>
            <person name="Zhou Y."/>
            <person name="Hu Y."/>
            <person name="Zi S."/>
            <person name="Li J."/>
            <person name="Ni P."/>
            <person name="Zheng H."/>
            <person name="Zhang Y."/>
            <person name="Zhao M."/>
            <person name="Hao Q."/>
            <person name="McDermott J."/>
            <person name="Samudrala R."/>
            <person name="Kristiansen K."/>
            <person name="Wong G.K.-S."/>
        </authorList>
    </citation>
    <scope>NUCLEOTIDE SEQUENCE</scope>
</reference>
<feature type="compositionally biased region" description="Acidic residues" evidence="1">
    <location>
        <begin position="205"/>
        <end position="216"/>
    </location>
</feature>
<gene>
    <name evidence="2" type="ORF">OsJ_06473</name>
</gene>
<evidence type="ECO:0000256" key="1">
    <source>
        <dbReference type="SAM" id="MobiDB-lite"/>
    </source>
</evidence>
<evidence type="ECO:0000313" key="2">
    <source>
        <dbReference type="EMBL" id="EEE56855.1"/>
    </source>
</evidence>
<reference evidence="2" key="1">
    <citation type="journal article" date="2005" name="PLoS Biol.">
        <title>The genomes of Oryza sativa: a history of duplications.</title>
        <authorList>
            <person name="Yu J."/>
            <person name="Wang J."/>
            <person name="Lin W."/>
            <person name="Li S."/>
            <person name="Li H."/>
            <person name="Zhou J."/>
            <person name="Ni P."/>
            <person name="Dong W."/>
            <person name="Hu S."/>
            <person name="Zeng C."/>
            <person name="Zhang J."/>
            <person name="Zhang Y."/>
            <person name="Li R."/>
            <person name="Xu Z."/>
            <person name="Li S."/>
            <person name="Li X."/>
            <person name="Zheng H."/>
            <person name="Cong L."/>
            <person name="Lin L."/>
            <person name="Yin J."/>
            <person name="Geng J."/>
            <person name="Li G."/>
            <person name="Shi J."/>
            <person name="Liu J."/>
            <person name="Lv H."/>
            <person name="Li J."/>
            <person name="Wang J."/>
            <person name="Deng Y."/>
            <person name="Ran L."/>
            <person name="Shi X."/>
            <person name="Wang X."/>
            <person name="Wu Q."/>
            <person name="Li C."/>
            <person name="Ren X."/>
            <person name="Wang J."/>
            <person name="Wang X."/>
            <person name="Li D."/>
            <person name="Liu D."/>
            <person name="Zhang X."/>
            <person name="Ji Z."/>
            <person name="Zhao W."/>
            <person name="Sun Y."/>
            <person name="Zhang Z."/>
            <person name="Bao J."/>
            <person name="Han Y."/>
            <person name="Dong L."/>
            <person name="Ji J."/>
            <person name="Chen P."/>
            <person name="Wu S."/>
            <person name="Liu J."/>
            <person name="Xiao Y."/>
            <person name="Bu D."/>
            <person name="Tan J."/>
            <person name="Yang L."/>
            <person name="Ye C."/>
            <person name="Zhang J."/>
            <person name="Xu J."/>
            <person name="Zhou Y."/>
            <person name="Yu Y."/>
            <person name="Zhang B."/>
            <person name="Zhuang S."/>
            <person name="Wei H."/>
            <person name="Liu B."/>
            <person name="Lei M."/>
            <person name="Yu H."/>
            <person name="Li Y."/>
            <person name="Xu H."/>
            <person name="Wei S."/>
            <person name="He X."/>
            <person name="Fang L."/>
            <person name="Zhang Z."/>
            <person name="Zhang Y."/>
            <person name="Huang X."/>
            <person name="Su Z."/>
            <person name="Tong W."/>
            <person name="Li J."/>
            <person name="Tong Z."/>
            <person name="Li S."/>
            <person name="Ye J."/>
            <person name="Wang L."/>
            <person name="Fang L."/>
            <person name="Lei T."/>
            <person name="Chen C."/>
            <person name="Chen H."/>
            <person name="Xu Z."/>
            <person name="Li H."/>
            <person name="Huang H."/>
            <person name="Zhang F."/>
            <person name="Xu H."/>
            <person name="Li N."/>
            <person name="Zhao C."/>
            <person name="Li S."/>
            <person name="Dong L."/>
            <person name="Huang Y."/>
            <person name="Li L."/>
            <person name="Xi Y."/>
            <person name="Qi Q."/>
            <person name="Li W."/>
            <person name="Zhang B."/>
            <person name="Hu W."/>
            <person name="Zhang Y."/>
            <person name="Tian X."/>
            <person name="Jiao Y."/>
            <person name="Liang X."/>
            <person name="Jin J."/>
            <person name="Gao L."/>
            <person name="Zheng W."/>
            <person name="Hao B."/>
            <person name="Liu S."/>
            <person name="Wang W."/>
            <person name="Yuan L."/>
            <person name="Cao M."/>
            <person name="McDermott J."/>
            <person name="Samudrala R."/>
            <person name="Wang J."/>
            <person name="Wong G.K."/>
            <person name="Yang H."/>
        </authorList>
    </citation>
    <scope>NUCLEOTIDE SEQUENCE [LARGE SCALE GENOMIC DNA]</scope>
</reference>
<sequence>MEGASEGAVEGSVVGRTEVPAEDSVAHKLTAASAIEAMDVLDTLVVRFHIKGEFVIEVREKKYVRSVEALSYIARDKVPFGEILAHLREYYKVMEGTDYEADMEVDSEEECEEMAADVEAEQAKGKEQEAIQNDAGGLKGKSVMECAQDERMFVAVEIEKHYKEVKKVKTVQLESLDDVLFEEQRYKPTMQASEDDGNETPYGGGEDEQSVEELGSDGEVRIRQDKQPRYKKKDGVHTFEHAMKFNCKKQFKKAITKYALVEKNAIDFVKDDQKRVLPINGELLCAIGRDGNNQMYPIAWVVAAKDNNEEWDWFIDLLCGDLQVGTGQGNSQYLCKLEETFPRQVVPEEVLYMCKGPMEDAV</sequence>
<dbReference type="PANTHER" id="PTHR31973">
    <property type="entry name" value="POLYPROTEIN, PUTATIVE-RELATED"/>
    <property type="match status" value="1"/>
</dbReference>
<proteinExistence type="predicted"/>
<evidence type="ECO:0008006" key="3">
    <source>
        <dbReference type="Google" id="ProtNLM"/>
    </source>
</evidence>
<accession>B9F5C4</accession>
<organism evidence="2">
    <name type="scientific">Oryza sativa subsp. japonica</name>
    <name type="common">Rice</name>
    <dbReference type="NCBI Taxonomy" id="39947"/>
    <lineage>
        <taxon>Eukaryota</taxon>
        <taxon>Viridiplantae</taxon>
        <taxon>Streptophyta</taxon>
        <taxon>Embryophyta</taxon>
        <taxon>Tracheophyta</taxon>
        <taxon>Spermatophyta</taxon>
        <taxon>Magnoliopsida</taxon>
        <taxon>Liliopsida</taxon>
        <taxon>Poales</taxon>
        <taxon>Poaceae</taxon>
        <taxon>BOP clade</taxon>
        <taxon>Oryzoideae</taxon>
        <taxon>Oryzeae</taxon>
        <taxon>Oryzinae</taxon>
        <taxon>Oryza</taxon>
        <taxon>Oryza sativa</taxon>
    </lineage>
</organism>
<name>B9F5C4_ORYSJ</name>
<dbReference type="Proteomes" id="UP000007752">
    <property type="component" value="Chromosome 2"/>
</dbReference>
<dbReference type="PANTHER" id="PTHR31973:SF187">
    <property type="entry name" value="MUTATOR TRANSPOSASE MUDRA PROTEIN"/>
    <property type="match status" value="1"/>
</dbReference>
<feature type="region of interest" description="Disordered" evidence="1">
    <location>
        <begin position="186"/>
        <end position="218"/>
    </location>
</feature>
<dbReference type="AlphaFoldDB" id="B9F5C4"/>